<protein>
    <submittedName>
        <fullName evidence="3">FAD-dependent oxidoreductase domain-containing protein 1</fullName>
    </submittedName>
</protein>
<dbReference type="EMBL" id="CAMXCT030006563">
    <property type="protein sequence ID" value="CAL4803332.1"/>
    <property type="molecule type" value="Genomic_DNA"/>
</dbReference>
<dbReference type="EMBL" id="CAMXCT010006563">
    <property type="protein sequence ID" value="CAI4016020.1"/>
    <property type="molecule type" value="Genomic_DNA"/>
</dbReference>
<gene>
    <name evidence="2" type="ORF">C1SCF055_LOCUS40799</name>
</gene>
<evidence type="ECO:0000313" key="2">
    <source>
        <dbReference type="EMBL" id="CAI4016020.1"/>
    </source>
</evidence>
<reference evidence="3 4" key="2">
    <citation type="submission" date="2024-05" db="EMBL/GenBank/DDBJ databases">
        <authorList>
            <person name="Chen Y."/>
            <person name="Shah S."/>
            <person name="Dougan E. K."/>
            <person name="Thang M."/>
            <person name="Chan C."/>
        </authorList>
    </citation>
    <scope>NUCLEOTIDE SEQUENCE [LARGE SCALE GENOMIC DNA]</scope>
</reference>
<dbReference type="OrthoDB" id="436245at2759"/>
<keyword evidence="1" id="KW-0812">Transmembrane</keyword>
<reference evidence="2" key="1">
    <citation type="submission" date="2022-10" db="EMBL/GenBank/DDBJ databases">
        <authorList>
            <person name="Chen Y."/>
            <person name="Dougan E. K."/>
            <person name="Chan C."/>
            <person name="Rhodes N."/>
            <person name="Thang M."/>
        </authorList>
    </citation>
    <scope>NUCLEOTIDE SEQUENCE</scope>
</reference>
<sequence>MELPTPVLLATGAGESASPSLFGRVFRAASAALSAPLQWTSAEFVRPLAEFALPGSAESTSEDDSGLSTALSPKKRKRVRFQEPDIIEVTSWKDETRQMYFNSIQQDDLLEDAAELLMKQVQRFFASRFAVLATSTAAVAGMALLGMNENLSLLQL</sequence>
<dbReference type="AlphaFoldDB" id="A0A9P1DUP7"/>
<keyword evidence="4" id="KW-1185">Reference proteome</keyword>
<evidence type="ECO:0000313" key="3">
    <source>
        <dbReference type="EMBL" id="CAL4803332.1"/>
    </source>
</evidence>
<name>A0A9P1DUP7_9DINO</name>
<accession>A0A9P1DUP7</accession>
<keyword evidence="1" id="KW-1133">Transmembrane helix</keyword>
<comment type="caution">
    <text evidence="2">The sequence shown here is derived from an EMBL/GenBank/DDBJ whole genome shotgun (WGS) entry which is preliminary data.</text>
</comment>
<dbReference type="Proteomes" id="UP001152797">
    <property type="component" value="Unassembled WGS sequence"/>
</dbReference>
<dbReference type="EMBL" id="CAMXCT020006563">
    <property type="protein sequence ID" value="CAL1169395.1"/>
    <property type="molecule type" value="Genomic_DNA"/>
</dbReference>
<evidence type="ECO:0000313" key="4">
    <source>
        <dbReference type="Proteomes" id="UP001152797"/>
    </source>
</evidence>
<evidence type="ECO:0000256" key="1">
    <source>
        <dbReference type="SAM" id="Phobius"/>
    </source>
</evidence>
<proteinExistence type="predicted"/>
<organism evidence="2">
    <name type="scientific">Cladocopium goreaui</name>
    <dbReference type="NCBI Taxonomy" id="2562237"/>
    <lineage>
        <taxon>Eukaryota</taxon>
        <taxon>Sar</taxon>
        <taxon>Alveolata</taxon>
        <taxon>Dinophyceae</taxon>
        <taxon>Suessiales</taxon>
        <taxon>Symbiodiniaceae</taxon>
        <taxon>Cladocopium</taxon>
    </lineage>
</organism>
<feature type="transmembrane region" description="Helical" evidence="1">
    <location>
        <begin position="125"/>
        <end position="147"/>
    </location>
</feature>
<keyword evidence="1" id="KW-0472">Membrane</keyword>